<dbReference type="Pfam" id="PF00126">
    <property type="entry name" value="HTH_1"/>
    <property type="match status" value="1"/>
</dbReference>
<dbReference type="PANTHER" id="PTHR30118">
    <property type="entry name" value="HTH-TYPE TRANSCRIPTIONAL REGULATOR LEUO-RELATED"/>
    <property type="match status" value="1"/>
</dbReference>
<comment type="similarity">
    <text evidence="1">Belongs to the LysR transcriptional regulatory family.</text>
</comment>
<dbReference type="SUPFAM" id="SSF53850">
    <property type="entry name" value="Periplasmic binding protein-like II"/>
    <property type="match status" value="1"/>
</dbReference>
<sequence>MKNTDFSLIPYFVVMMEELSISNTAKRFGVSQPAVSKALGRLKETYDDPLFVKTKEGYRPSRFCYDIYPQIKQAYDAFESTFPSKRKFDPSKIDRSFNVACISGAIYSVMKRVSDILYKETPDIGINVDPLYTGDIALDLRQHRYDLCIAHVPINDPALECVPLASERMVVVYDKNHPRLGGDITLKEYLAEKHVVHSMWNTEDSPLMKNSKYAQKRKVARKAPGPFEMLDMVKGTDLVCISQESVLEKFGLLKEFQMSPLPFESDLGIEYLVWHKSRNSDMAHSWFRKKIIDASQKKPQWGFN</sequence>
<evidence type="ECO:0000256" key="4">
    <source>
        <dbReference type="ARBA" id="ARBA00023163"/>
    </source>
</evidence>
<reference evidence="6 7" key="1">
    <citation type="submission" date="2014-02" db="EMBL/GenBank/DDBJ databases">
        <title>Vibrio fortis Dalian14 Genome Sequencing.</title>
        <authorList>
            <person name="Wang Y."/>
            <person name="Song L."/>
            <person name="Liu G."/>
            <person name="Ding J."/>
        </authorList>
    </citation>
    <scope>NUCLEOTIDE SEQUENCE [LARGE SCALE GENOMIC DNA]</scope>
    <source>
        <strain evidence="6 7">Dalian14</strain>
    </source>
</reference>
<dbReference type="InterPro" id="IPR050389">
    <property type="entry name" value="LysR-type_TF"/>
</dbReference>
<dbReference type="STRING" id="212667.VFDL14_14475"/>
<organism evidence="6 7">
    <name type="scientific">Vibrio fortis</name>
    <dbReference type="NCBI Taxonomy" id="212667"/>
    <lineage>
        <taxon>Bacteria</taxon>
        <taxon>Pseudomonadati</taxon>
        <taxon>Pseudomonadota</taxon>
        <taxon>Gammaproteobacteria</taxon>
        <taxon>Vibrionales</taxon>
        <taxon>Vibrionaceae</taxon>
        <taxon>Vibrio</taxon>
    </lineage>
</organism>
<proteinExistence type="inferred from homology"/>
<evidence type="ECO:0000256" key="3">
    <source>
        <dbReference type="ARBA" id="ARBA00023125"/>
    </source>
</evidence>
<dbReference type="PROSITE" id="PS50931">
    <property type="entry name" value="HTH_LYSR"/>
    <property type="match status" value="1"/>
</dbReference>
<keyword evidence="7" id="KW-1185">Reference proteome</keyword>
<dbReference type="GO" id="GO:0003677">
    <property type="term" value="F:DNA binding"/>
    <property type="evidence" value="ECO:0007669"/>
    <property type="project" value="UniProtKB-KW"/>
</dbReference>
<evidence type="ECO:0000256" key="1">
    <source>
        <dbReference type="ARBA" id="ARBA00009437"/>
    </source>
</evidence>
<name>A0A066UYN6_9VIBR</name>
<dbReference type="InterPro" id="IPR036388">
    <property type="entry name" value="WH-like_DNA-bd_sf"/>
</dbReference>
<dbReference type="Gene3D" id="1.10.10.10">
    <property type="entry name" value="Winged helix-like DNA-binding domain superfamily/Winged helix DNA-binding domain"/>
    <property type="match status" value="1"/>
</dbReference>
<dbReference type="OrthoDB" id="5897503at2"/>
<evidence type="ECO:0000259" key="5">
    <source>
        <dbReference type="PROSITE" id="PS50931"/>
    </source>
</evidence>
<evidence type="ECO:0000256" key="2">
    <source>
        <dbReference type="ARBA" id="ARBA00023015"/>
    </source>
</evidence>
<dbReference type="PANTHER" id="PTHR30118:SF15">
    <property type="entry name" value="TRANSCRIPTIONAL REGULATORY PROTEIN"/>
    <property type="match status" value="1"/>
</dbReference>
<dbReference type="InterPro" id="IPR036390">
    <property type="entry name" value="WH_DNA-bd_sf"/>
</dbReference>
<dbReference type="Proteomes" id="UP000027219">
    <property type="component" value="Unassembled WGS sequence"/>
</dbReference>
<dbReference type="EMBL" id="JFFR01000009">
    <property type="protein sequence ID" value="KDN29383.1"/>
    <property type="molecule type" value="Genomic_DNA"/>
</dbReference>
<keyword evidence="3" id="KW-0238">DNA-binding</keyword>
<feature type="domain" description="HTH lysR-type" evidence="5">
    <location>
        <begin position="4"/>
        <end position="61"/>
    </location>
</feature>
<comment type="caution">
    <text evidence="6">The sequence shown here is derived from an EMBL/GenBank/DDBJ whole genome shotgun (WGS) entry which is preliminary data.</text>
</comment>
<dbReference type="Gene3D" id="3.40.190.10">
    <property type="entry name" value="Periplasmic binding protein-like II"/>
    <property type="match status" value="2"/>
</dbReference>
<protein>
    <submittedName>
        <fullName evidence="6">LysR family transcriptional regulator</fullName>
    </submittedName>
</protein>
<evidence type="ECO:0000313" key="6">
    <source>
        <dbReference type="EMBL" id="KDN29383.1"/>
    </source>
</evidence>
<keyword evidence="4" id="KW-0804">Transcription</keyword>
<keyword evidence="2" id="KW-0805">Transcription regulation</keyword>
<gene>
    <name evidence="6" type="ORF">VFDL14_14475</name>
</gene>
<accession>A0A066UYN6</accession>
<dbReference type="RefSeq" id="WP_032550385.1">
    <property type="nucleotide sequence ID" value="NZ_JFFR01000009.1"/>
</dbReference>
<dbReference type="InterPro" id="IPR005119">
    <property type="entry name" value="LysR_subst-bd"/>
</dbReference>
<dbReference type="GO" id="GO:0003700">
    <property type="term" value="F:DNA-binding transcription factor activity"/>
    <property type="evidence" value="ECO:0007669"/>
    <property type="project" value="InterPro"/>
</dbReference>
<dbReference type="InterPro" id="IPR000847">
    <property type="entry name" value="LysR_HTH_N"/>
</dbReference>
<dbReference type="Pfam" id="PF03466">
    <property type="entry name" value="LysR_substrate"/>
    <property type="match status" value="1"/>
</dbReference>
<dbReference type="SUPFAM" id="SSF46785">
    <property type="entry name" value="Winged helix' DNA-binding domain"/>
    <property type="match status" value="1"/>
</dbReference>
<dbReference type="AlphaFoldDB" id="A0A066UYN6"/>
<evidence type="ECO:0000313" key="7">
    <source>
        <dbReference type="Proteomes" id="UP000027219"/>
    </source>
</evidence>